<gene>
    <name evidence="1" type="ordered locus">SGRA_1860</name>
</gene>
<organism evidence="1 2">
    <name type="scientific">Saprospira grandis (strain Lewin)</name>
    <dbReference type="NCBI Taxonomy" id="984262"/>
    <lineage>
        <taxon>Bacteria</taxon>
        <taxon>Pseudomonadati</taxon>
        <taxon>Bacteroidota</taxon>
        <taxon>Saprospiria</taxon>
        <taxon>Saprospirales</taxon>
        <taxon>Saprospiraceae</taxon>
        <taxon>Saprospira</taxon>
    </lineage>
</organism>
<dbReference type="EMBL" id="CP002831">
    <property type="protein sequence ID" value="AFC24594.1"/>
    <property type="molecule type" value="Genomic_DNA"/>
</dbReference>
<dbReference type="AlphaFoldDB" id="H6L0Q8"/>
<proteinExistence type="predicted"/>
<dbReference type="HOGENOM" id="CLU_199826_1_0_10"/>
<sequence>MSWGCPSLRSGRAVSQLAVRSALQRFQRFGLPPSAALLSIPQPAALRACRDQNRPLV</sequence>
<protein>
    <submittedName>
        <fullName evidence="1">Uncharacterized protein</fullName>
    </submittedName>
</protein>
<reference evidence="1 2" key="1">
    <citation type="journal article" date="2012" name="Stand. Genomic Sci.">
        <title>Complete genome sequencing and analysis of Saprospira grandis str. Lewin, a predatory marine bacterium.</title>
        <authorList>
            <person name="Saw J.H."/>
            <person name="Yuryev A."/>
            <person name="Kanbe M."/>
            <person name="Hou S."/>
            <person name="Young A.G."/>
            <person name="Aizawa S."/>
            <person name="Alam M."/>
        </authorList>
    </citation>
    <scope>NUCLEOTIDE SEQUENCE [LARGE SCALE GENOMIC DNA]</scope>
    <source>
        <strain evidence="1 2">Lewin</strain>
    </source>
</reference>
<dbReference type="Proteomes" id="UP000007519">
    <property type="component" value="Chromosome"/>
</dbReference>
<evidence type="ECO:0000313" key="2">
    <source>
        <dbReference type="Proteomes" id="UP000007519"/>
    </source>
</evidence>
<dbReference type="STRING" id="984262.SGRA_1860"/>
<dbReference type="KEGG" id="sgn:SGRA_1860"/>
<accession>H6L0Q8</accession>
<name>H6L0Q8_SAPGL</name>
<evidence type="ECO:0000313" key="1">
    <source>
        <dbReference type="EMBL" id="AFC24594.1"/>
    </source>
</evidence>
<keyword evidence="2" id="KW-1185">Reference proteome</keyword>